<dbReference type="Proteomes" id="UP001162741">
    <property type="component" value="Chromosome"/>
</dbReference>
<organism evidence="2 3">
    <name type="scientific">Chitinophaga horti</name>
    <dbReference type="NCBI Taxonomy" id="2920382"/>
    <lineage>
        <taxon>Bacteria</taxon>
        <taxon>Pseudomonadati</taxon>
        <taxon>Bacteroidota</taxon>
        <taxon>Chitinophagia</taxon>
        <taxon>Chitinophagales</taxon>
        <taxon>Chitinophagaceae</taxon>
        <taxon>Chitinophaga</taxon>
    </lineage>
</organism>
<keyword evidence="1" id="KW-0812">Transmembrane</keyword>
<keyword evidence="1" id="KW-0472">Membrane</keyword>
<feature type="transmembrane region" description="Helical" evidence="1">
    <location>
        <begin position="191"/>
        <end position="210"/>
    </location>
</feature>
<proteinExistence type="predicted"/>
<evidence type="ECO:0000313" key="2">
    <source>
        <dbReference type="EMBL" id="UYQ95023.1"/>
    </source>
</evidence>
<reference evidence="2" key="1">
    <citation type="submission" date="2022-10" db="EMBL/GenBank/DDBJ databases">
        <title>Chitinophaga sp. nov., isolated from soil.</title>
        <authorList>
            <person name="Jeon C.O."/>
        </authorList>
    </citation>
    <scope>NUCLEOTIDE SEQUENCE</scope>
    <source>
        <strain evidence="2">R8</strain>
    </source>
</reference>
<feature type="transmembrane region" description="Helical" evidence="1">
    <location>
        <begin position="110"/>
        <end position="130"/>
    </location>
</feature>
<evidence type="ECO:0000313" key="3">
    <source>
        <dbReference type="Proteomes" id="UP001162741"/>
    </source>
</evidence>
<feature type="transmembrane region" description="Helical" evidence="1">
    <location>
        <begin position="78"/>
        <end position="98"/>
    </location>
</feature>
<sequence>MTNTVNLRPWTYGEMFALRFCTVFFVFYIIPFPLDIIPGVEVLWETIMQHLVPWVAQAVLHVEITVFENGSGDTTYNYVEILLMFSTALIAASLWSLLDRRRWSYHALHYWLRVLVRYYLAYNMFRYGFIKVFHLQMGTPYLTQLIQPFGDKSPMGLAWSYMGFSPGFSAFTGWAEVLAGALLLYRRTVTIGAMVGIVVTINIMAVNYFFDVPVKLFSTTLFLMSVFLLVPDLQRLANMLLFNKPVEPKVFQTHIKQQWLKVVLMTCKGLYISFGIFMLLEMGASGVRKYGDRRTKPPLWGIYDAYLVVRNGDTIPPLRTDYTRWNRIVLDFNDWATVYFTNDSMKGFSFEVDTLKHTAVVYTPDAPDYKSTLHYIAKGDSLTLTGKYFNDSILISFTRRDHRSFQLMNRGFHWINEYPYNR</sequence>
<name>A0ABY6J5Y2_9BACT</name>
<feature type="transmembrane region" description="Helical" evidence="1">
    <location>
        <begin position="259"/>
        <end position="280"/>
    </location>
</feature>
<dbReference type="EMBL" id="CP107006">
    <property type="protein sequence ID" value="UYQ95023.1"/>
    <property type="molecule type" value="Genomic_DNA"/>
</dbReference>
<keyword evidence="1" id="KW-1133">Transmembrane helix</keyword>
<keyword evidence="3" id="KW-1185">Reference proteome</keyword>
<accession>A0ABY6J5Y2</accession>
<evidence type="ECO:0008006" key="4">
    <source>
        <dbReference type="Google" id="ProtNLM"/>
    </source>
</evidence>
<feature type="transmembrane region" description="Helical" evidence="1">
    <location>
        <begin position="16"/>
        <end position="34"/>
    </location>
</feature>
<gene>
    <name evidence="2" type="ORF">MKQ68_07940</name>
</gene>
<feature type="transmembrane region" description="Helical" evidence="1">
    <location>
        <begin position="158"/>
        <end position="184"/>
    </location>
</feature>
<dbReference type="RefSeq" id="WP_264282828.1">
    <property type="nucleotide sequence ID" value="NZ_CP107006.1"/>
</dbReference>
<evidence type="ECO:0000256" key="1">
    <source>
        <dbReference type="SAM" id="Phobius"/>
    </source>
</evidence>
<protein>
    <recommendedName>
        <fullName evidence="4">DoxX family protein</fullName>
    </recommendedName>
</protein>
<feature type="transmembrane region" description="Helical" evidence="1">
    <location>
        <begin position="216"/>
        <end position="238"/>
    </location>
</feature>